<dbReference type="EMBL" id="JALJOU010000036">
    <property type="protein sequence ID" value="KAK9833416.1"/>
    <property type="molecule type" value="Genomic_DNA"/>
</dbReference>
<reference evidence="2 3" key="1">
    <citation type="journal article" date="2024" name="Nat. Commun.">
        <title>Phylogenomics reveals the evolutionary origins of lichenization in chlorophyte algae.</title>
        <authorList>
            <person name="Puginier C."/>
            <person name="Libourel C."/>
            <person name="Otte J."/>
            <person name="Skaloud P."/>
            <person name="Haon M."/>
            <person name="Grisel S."/>
            <person name="Petersen M."/>
            <person name="Berrin J.G."/>
            <person name="Delaux P.M."/>
            <person name="Dal Grande F."/>
            <person name="Keller J."/>
        </authorList>
    </citation>
    <scope>NUCLEOTIDE SEQUENCE [LARGE SCALE GENOMIC DNA]</scope>
    <source>
        <strain evidence="2 3">SAG 245.80</strain>
    </source>
</reference>
<comment type="caution">
    <text evidence="2">The sequence shown here is derived from an EMBL/GenBank/DDBJ whole genome shotgun (WGS) entry which is preliminary data.</text>
</comment>
<proteinExistence type="predicted"/>
<feature type="compositionally biased region" description="Low complexity" evidence="1">
    <location>
        <begin position="80"/>
        <end position="102"/>
    </location>
</feature>
<accession>A0AAW1RHZ2</accession>
<feature type="region of interest" description="Disordered" evidence="1">
    <location>
        <begin position="60"/>
        <end position="110"/>
    </location>
</feature>
<evidence type="ECO:0000256" key="1">
    <source>
        <dbReference type="SAM" id="MobiDB-lite"/>
    </source>
</evidence>
<sequence>MTAAADENIDLAQDPEVEAAACADAALACGAFLVASARWNASAGADAAIFRLSEVADWEEGGRTGAEHADRIFSKERTDGPQPATTSPPAAHAPGAAPASAQMSGVGAGKPRVSATSVAQMRALDPVLARTVRRLLMLLGVFSFGP</sequence>
<protein>
    <submittedName>
        <fullName evidence="2">Uncharacterized protein</fullName>
    </submittedName>
</protein>
<name>A0AAW1RHZ2_9CHLO</name>
<dbReference type="AlphaFoldDB" id="A0AAW1RHZ2"/>
<dbReference type="Proteomes" id="UP001445335">
    <property type="component" value="Unassembled WGS sequence"/>
</dbReference>
<feature type="compositionally biased region" description="Basic and acidic residues" evidence="1">
    <location>
        <begin position="60"/>
        <end position="79"/>
    </location>
</feature>
<organism evidence="2 3">
    <name type="scientific">Elliptochloris bilobata</name>
    <dbReference type="NCBI Taxonomy" id="381761"/>
    <lineage>
        <taxon>Eukaryota</taxon>
        <taxon>Viridiplantae</taxon>
        <taxon>Chlorophyta</taxon>
        <taxon>core chlorophytes</taxon>
        <taxon>Trebouxiophyceae</taxon>
        <taxon>Trebouxiophyceae incertae sedis</taxon>
        <taxon>Elliptochloris clade</taxon>
        <taxon>Elliptochloris</taxon>
    </lineage>
</organism>
<evidence type="ECO:0000313" key="2">
    <source>
        <dbReference type="EMBL" id="KAK9833416.1"/>
    </source>
</evidence>
<evidence type="ECO:0000313" key="3">
    <source>
        <dbReference type="Proteomes" id="UP001445335"/>
    </source>
</evidence>
<gene>
    <name evidence="2" type="ORF">WJX81_003325</name>
</gene>
<keyword evidence="3" id="KW-1185">Reference proteome</keyword>